<keyword evidence="8 13" id="KW-0347">Helicase</keyword>
<evidence type="ECO:0000256" key="8">
    <source>
        <dbReference type="ARBA" id="ARBA00022806"/>
    </source>
</evidence>
<feature type="compositionally biased region" description="Low complexity" evidence="14">
    <location>
        <begin position="151"/>
        <end position="165"/>
    </location>
</feature>
<keyword evidence="10" id="KW-0539">Nucleus</keyword>
<dbReference type="Gene3D" id="3.40.50.300">
    <property type="entry name" value="P-loop containing nucleotide triphosphate hydrolases"/>
    <property type="match status" value="2"/>
</dbReference>
<dbReference type="InterPro" id="IPR014014">
    <property type="entry name" value="RNA_helicase_DEAD_Q_motif"/>
</dbReference>
<dbReference type="GO" id="GO:0016787">
    <property type="term" value="F:hydrolase activity"/>
    <property type="evidence" value="ECO:0007669"/>
    <property type="project" value="UniProtKB-KW"/>
</dbReference>
<dbReference type="SMART" id="SM00490">
    <property type="entry name" value="HELICc"/>
    <property type="match status" value="1"/>
</dbReference>
<keyword evidence="19" id="KW-1185">Reference proteome</keyword>
<dbReference type="GO" id="GO:0003676">
    <property type="term" value="F:nucleic acid binding"/>
    <property type="evidence" value="ECO:0007669"/>
    <property type="project" value="InterPro"/>
</dbReference>
<dbReference type="InterPro" id="IPR014001">
    <property type="entry name" value="Helicase_ATP-bd"/>
</dbReference>
<dbReference type="Proteomes" id="UP000703269">
    <property type="component" value="Unassembled WGS sequence"/>
</dbReference>
<dbReference type="Pfam" id="PF00271">
    <property type="entry name" value="Helicase_C"/>
    <property type="match status" value="1"/>
</dbReference>
<evidence type="ECO:0000256" key="5">
    <source>
        <dbReference type="ARBA" id="ARBA00022552"/>
    </source>
</evidence>
<name>A0A9P3LG68_9APHY</name>
<accession>A0A9P3LG68</accession>
<evidence type="ECO:0000256" key="4">
    <source>
        <dbReference type="ARBA" id="ARBA00022517"/>
    </source>
</evidence>
<evidence type="ECO:0000256" key="9">
    <source>
        <dbReference type="ARBA" id="ARBA00022840"/>
    </source>
</evidence>
<dbReference type="EC" id="3.6.4.13" evidence="3"/>
<reference evidence="18 19" key="1">
    <citation type="submission" date="2021-08" db="EMBL/GenBank/DDBJ databases">
        <title>Draft Genome Sequence of Phanerochaete sordida strain YK-624.</title>
        <authorList>
            <person name="Mori T."/>
            <person name="Dohra H."/>
            <person name="Suzuki T."/>
            <person name="Kawagishi H."/>
            <person name="Hirai H."/>
        </authorList>
    </citation>
    <scope>NUCLEOTIDE SEQUENCE [LARGE SCALE GENOMIC DNA]</scope>
    <source>
        <strain evidence="18 19">YK-624</strain>
    </source>
</reference>
<comment type="function">
    <text evidence="11">ATP-dependent RNA helicase required for 60S ribosomal subunit synthesis. Involved in efficient pre-rRNA processing, predominantly at site A3, which is necessary for the normal formation of 25S and 5.8S rRNAs.</text>
</comment>
<evidence type="ECO:0000313" key="19">
    <source>
        <dbReference type="Proteomes" id="UP000703269"/>
    </source>
</evidence>
<dbReference type="InterPro" id="IPR000629">
    <property type="entry name" value="RNA-helicase_DEAD-box_CS"/>
</dbReference>
<evidence type="ECO:0000256" key="7">
    <source>
        <dbReference type="ARBA" id="ARBA00022801"/>
    </source>
</evidence>
<feature type="short sequence motif" description="Q motif" evidence="12">
    <location>
        <begin position="191"/>
        <end position="217"/>
    </location>
</feature>
<feature type="compositionally biased region" description="Low complexity" evidence="14">
    <location>
        <begin position="94"/>
        <end position="106"/>
    </location>
</feature>
<evidence type="ECO:0000256" key="12">
    <source>
        <dbReference type="PROSITE-ProRule" id="PRU00552"/>
    </source>
</evidence>
<gene>
    <name evidence="18" type="ORF">PsYK624_104250</name>
</gene>
<comment type="subcellular location">
    <subcellularLocation>
        <location evidence="1">Nucleus</location>
        <location evidence="1">Nucleolus</location>
    </subcellularLocation>
</comment>
<evidence type="ECO:0000256" key="11">
    <source>
        <dbReference type="ARBA" id="ARBA00037449"/>
    </source>
</evidence>
<dbReference type="PROSITE" id="PS51195">
    <property type="entry name" value="Q_MOTIF"/>
    <property type="match status" value="1"/>
</dbReference>
<dbReference type="OrthoDB" id="196131at2759"/>
<dbReference type="PROSITE" id="PS51192">
    <property type="entry name" value="HELICASE_ATP_BIND_1"/>
    <property type="match status" value="1"/>
</dbReference>
<dbReference type="SMART" id="SM00487">
    <property type="entry name" value="DEXDc"/>
    <property type="match status" value="1"/>
</dbReference>
<evidence type="ECO:0000259" key="16">
    <source>
        <dbReference type="PROSITE" id="PS51194"/>
    </source>
</evidence>
<comment type="caution">
    <text evidence="18">The sequence shown here is derived from an EMBL/GenBank/DDBJ whole genome shotgun (WGS) entry which is preliminary data.</text>
</comment>
<keyword evidence="4" id="KW-0690">Ribosome biogenesis</keyword>
<sequence length="624" mass="67649">MTIEVADNIDAAAAKELKKRSKKHRRDEAETGGDVNEAVHKEKKKKRKVEGSAETAVASDEPSPSSEKKEKKRKRDGEAADVKKDKKKRKQDAESPAEPESSTAEPLVEGPKKKSKKDKKSKSAESSETSTESTPAPKEKKKKRKAEGVEPESVASSSRAVSAAPSKDEIEKYFAENSITIHGTTPLVPILSFSQLDVPEGLRAACDSFDKPTPIQACSWPATLAGQDVVGIAETGSGKTMAFGLPALARMLSGSIPQPSKGESTVSVLVVAPTRELAIQTHDTLAALGEPFGMASVAIFGGVDKKGQIDALRSINKQKGKGKQTTTRMVVGTPGRILDLVNDGVCDLSNVQYLVLDEADRMLDKGFENDIRAIIGHTKQGEQRQTLMFSATWPDAVRRLAASFQRDPVRVTVGSDDLTANSRVEQVVEVFDNSREKDSRLLGHLHKLIPKKKAGSEETRILVFALYKKEAVRVESMLRSKGFSVGGLHGDMSQTARMEALQNFKTGKTGLLVATDVAARGLDIPNVAAVINYTFPLTIEDYIHRIGRTGRGGKSGKSITFFTGDAHERALAGELARVLRESGFDTTPLQKFPMTIKKKTHSVYGAFFRDDIPVSAAPTKIKFD</sequence>
<feature type="domain" description="Helicase ATP-binding" evidence="15">
    <location>
        <begin position="220"/>
        <end position="411"/>
    </location>
</feature>
<feature type="domain" description="Helicase C-terminal" evidence="16">
    <location>
        <begin position="447"/>
        <end position="595"/>
    </location>
</feature>
<dbReference type="CDD" id="cd18787">
    <property type="entry name" value="SF2_C_DEAD"/>
    <property type="match status" value="1"/>
</dbReference>
<dbReference type="CDD" id="cd00268">
    <property type="entry name" value="DEADc"/>
    <property type="match status" value="1"/>
</dbReference>
<dbReference type="InterPro" id="IPR044742">
    <property type="entry name" value="DEAD/DEAH_RhlB"/>
</dbReference>
<keyword evidence="7 13" id="KW-0378">Hydrolase</keyword>
<evidence type="ECO:0000256" key="13">
    <source>
        <dbReference type="RuleBase" id="RU000492"/>
    </source>
</evidence>
<feature type="domain" description="DEAD-box RNA helicase Q" evidence="17">
    <location>
        <begin position="191"/>
        <end position="217"/>
    </location>
</feature>
<dbReference type="InterPro" id="IPR011545">
    <property type="entry name" value="DEAD/DEAH_box_helicase_dom"/>
</dbReference>
<dbReference type="GO" id="GO:0003724">
    <property type="term" value="F:RNA helicase activity"/>
    <property type="evidence" value="ECO:0007669"/>
    <property type="project" value="UniProtKB-EC"/>
</dbReference>
<dbReference type="SUPFAM" id="SSF52540">
    <property type="entry name" value="P-loop containing nucleoside triphosphate hydrolases"/>
    <property type="match status" value="1"/>
</dbReference>
<keyword evidence="9 13" id="KW-0067">ATP-binding</keyword>
<organism evidence="18 19">
    <name type="scientific">Phanerochaete sordida</name>
    <dbReference type="NCBI Taxonomy" id="48140"/>
    <lineage>
        <taxon>Eukaryota</taxon>
        <taxon>Fungi</taxon>
        <taxon>Dikarya</taxon>
        <taxon>Basidiomycota</taxon>
        <taxon>Agaricomycotina</taxon>
        <taxon>Agaricomycetes</taxon>
        <taxon>Polyporales</taxon>
        <taxon>Phanerochaetaceae</taxon>
        <taxon>Phanerochaete</taxon>
    </lineage>
</organism>
<protein>
    <recommendedName>
        <fullName evidence="3">RNA helicase</fullName>
        <ecNumber evidence="3">3.6.4.13</ecNumber>
    </recommendedName>
</protein>
<dbReference type="InterPro" id="IPR001650">
    <property type="entry name" value="Helicase_C-like"/>
</dbReference>
<keyword evidence="6 13" id="KW-0547">Nucleotide-binding</keyword>
<dbReference type="Pfam" id="PF00270">
    <property type="entry name" value="DEAD"/>
    <property type="match status" value="1"/>
</dbReference>
<evidence type="ECO:0000256" key="6">
    <source>
        <dbReference type="ARBA" id="ARBA00022741"/>
    </source>
</evidence>
<evidence type="ECO:0000256" key="3">
    <source>
        <dbReference type="ARBA" id="ARBA00012552"/>
    </source>
</evidence>
<dbReference type="GO" id="GO:0005524">
    <property type="term" value="F:ATP binding"/>
    <property type="evidence" value="ECO:0007669"/>
    <property type="project" value="UniProtKB-KW"/>
</dbReference>
<dbReference type="EMBL" id="BPQB01000038">
    <property type="protein sequence ID" value="GJE94256.1"/>
    <property type="molecule type" value="Genomic_DNA"/>
</dbReference>
<dbReference type="PROSITE" id="PS51194">
    <property type="entry name" value="HELICASE_CTER"/>
    <property type="match status" value="1"/>
</dbReference>
<evidence type="ECO:0000259" key="17">
    <source>
        <dbReference type="PROSITE" id="PS51195"/>
    </source>
</evidence>
<evidence type="ECO:0000259" key="15">
    <source>
        <dbReference type="PROSITE" id="PS51192"/>
    </source>
</evidence>
<proteinExistence type="inferred from homology"/>
<feature type="compositionally biased region" description="Low complexity" evidence="14">
    <location>
        <begin position="124"/>
        <end position="136"/>
    </location>
</feature>
<dbReference type="PROSITE" id="PS00039">
    <property type="entry name" value="DEAD_ATP_HELICASE"/>
    <property type="match status" value="1"/>
</dbReference>
<dbReference type="PANTHER" id="PTHR47958">
    <property type="entry name" value="ATP-DEPENDENT RNA HELICASE DBP3"/>
    <property type="match status" value="1"/>
</dbReference>
<evidence type="ECO:0000313" key="18">
    <source>
        <dbReference type="EMBL" id="GJE94256.1"/>
    </source>
</evidence>
<evidence type="ECO:0000256" key="2">
    <source>
        <dbReference type="ARBA" id="ARBA00009334"/>
    </source>
</evidence>
<evidence type="ECO:0000256" key="10">
    <source>
        <dbReference type="ARBA" id="ARBA00023242"/>
    </source>
</evidence>
<feature type="region of interest" description="Disordered" evidence="14">
    <location>
        <begin position="1"/>
        <end position="166"/>
    </location>
</feature>
<evidence type="ECO:0000256" key="14">
    <source>
        <dbReference type="SAM" id="MobiDB-lite"/>
    </source>
</evidence>
<keyword evidence="5" id="KW-0698">rRNA processing</keyword>
<dbReference type="InterPro" id="IPR027417">
    <property type="entry name" value="P-loop_NTPase"/>
</dbReference>
<dbReference type="AlphaFoldDB" id="A0A9P3LG68"/>
<evidence type="ECO:0000256" key="1">
    <source>
        <dbReference type="ARBA" id="ARBA00004604"/>
    </source>
</evidence>
<comment type="similarity">
    <text evidence="2">Belongs to the DEAD box helicase family. DDX5/DBP2 subfamily.</text>
</comment>
<feature type="compositionally biased region" description="Basic and acidic residues" evidence="14">
    <location>
        <begin position="75"/>
        <end position="84"/>
    </location>
</feature>